<feature type="transmembrane region" description="Helical" evidence="1">
    <location>
        <begin position="56"/>
        <end position="74"/>
    </location>
</feature>
<dbReference type="RefSeq" id="WP_345569838.1">
    <property type="nucleotide sequence ID" value="NZ_BAABDQ010000021.1"/>
</dbReference>
<gene>
    <name evidence="2" type="ORF">GCM10022419_077660</name>
</gene>
<evidence type="ECO:0000313" key="3">
    <source>
        <dbReference type="Proteomes" id="UP001500630"/>
    </source>
</evidence>
<feature type="transmembrane region" description="Helical" evidence="1">
    <location>
        <begin position="95"/>
        <end position="117"/>
    </location>
</feature>
<reference evidence="3" key="1">
    <citation type="journal article" date="2019" name="Int. J. Syst. Evol. Microbiol.">
        <title>The Global Catalogue of Microorganisms (GCM) 10K type strain sequencing project: providing services to taxonomists for standard genome sequencing and annotation.</title>
        <authorList>
            <consortium name="The Broad Institute Genomics Platform"/>
            <consortium name="The Broad Institute Genome Sequencing Center for Infectious Disease"/>
            <person name="Wu L."/>
            <person name="Ma J."/>
        </authorList>
    </citation>
    <scope>NUCLEOTIDE SEQUENCE [LARGE SCALE GENOMIC DNA]</scope>
    <source>
        <strain evidence="3">JCM 17326</strain>
    </source>
</reference>
<keyword evidence="1" id="KW-0812">Transmembrane</keyword>
<comment type="caution">
    <text evidence="2">The sequence shown here is derived from an EMBL/GenBank/DDBJ whole genome shotgun (WGS) entry which is preliminary data.</text>
</comment>
<protein>
    <recommendedName>
        <fullName evidence="4">DUF1453 domain-containing protein</fullName>
    </recommendedName>
</protein>
<evidence type="ECO:0008006" key="4">
    <source>
        <dbReference type="Google" id="ProtNLM"/>
    </source>
</evidence>
<organism evidence="2 3">
    <name type="scientific">Nonomuraea rosea</name>
    <dbReference type="NCBI Taxonomy" id="638574"/>
    <lineage>
        <taxon>Bacteria</taxon>
        <taxon>Bacillati</taxon>
        <taxon>Actinomycetota</taxon>
        <taxon>Actinomycetes</taxon>
        <taxon>Streptosporangiales</taxon>
        <taxon>Streptosporangiaceae</taxon>
        <taxon>Nonomuraea</taxon>
    </lineage>
</organism>
<keyword evidence="1" id="KW-1133">Transmembrane helix</keyword>
<accession>A0ABP6YIF9</accession>
<proteinExistence type="predicted"/>
<feature type="transmembrane region" description="Helical" evidence="1">
    <location>
        <begin position="123"/>
        <end position="141"/>
    </location>
</feature>
<keyword evidence="3" id="KW-1185">Reference proteome</keyword>
<sequence>MDVLQILLIVGAVVYVVARRLAGQPLIAKDVYVPPLILAGIGIHDLAQIGLSALDLGWIVVTAVLGVVFGAVRAGTTVVYQRDGVLWQRYTWKTLVVWAVTFVISFGVGALAVATGMHAEARSMPLSIGVGLLGEALVIVLRSRAAGAPFAPGRR</sequence>
<dbReference type="Proteomes" id="UP001500630">
    <property type="component" value="Unassembled WGS sequence"/>
</dbReference>
<dbReference type="EMBL" id="BAABDQ010000021">
    <property type="protein sequence ID" value="GAA3584287.1"/>
    <property type="molecule type" value="Genomic_DNA"/>
</dbReference>
<evidence type="ECO:0000313" key="2">
    <source>
        <dbReference type="EMBL" id="GAA3584287.1"/>
    </source>
</evidence>
<name>A0ABP6YIF9_9ACTN</name>
<evidence type="ECO:0000256" key="1">
    <source>
        <dbReference type="SAM" id="Phobius"/>
    </source>
</evidence>
<keyword evidence="1" id="KW-0472">Membrane</keyword>